<dbReference type="Pfam" id="PF04500">
    <property type="entry name" value="FLYWCH"/>
    <property type="match status" value="1"/>
</dbReference>
<keyword evidence="3" id="KW-0479">Metal-binding</keyword>
<keyword evidence="10" id="KW-0539">Nucleus</keyword>
<evidence type="ECO:0000256" key="8">
    <source>
        <dbReference type="ARBA" id="ARBA00023163"/>
    </source>
</evidence>
<dbReference type="PANTHER" id="PTHR48033:SF9">
    <property type="entry name" value="TAR DNA-BINDING PROTEIN 43"/>
    <property type="match status" value="1"/>
</dbReference>
<dbReference type="EMBL" id="JABEBT010000099">
    <property type="protein sequence ID" value="KAF7632586.1"/>
    <property type="molecule type" value="Genomic_DNA"/>
</dbReference>
<dbReference type="GO" id="GO:0000785">
    <property type="term" value="C:chromatin"/>
    <property type="evidence" value="ECO:0007669"/>
    <property type="project" value="TreeGrafter"/>
</dbReference>
<evidence type="ECO:0000313" key="17">
    <source>
        <dbReference type="EMBL" id="KAF7632586.1"/>
    </source>
</evidence>
<feature type="region of interest" description="Disordered" evidence="14">
    <location>
        <begin position="227"/>
        <end position="294"/>
    </location>
</feature>
<evidence type="ECO:0000256" key="11">
    <source>
        <dbReference type="PROSITE-ProRule" id="PRU00176"/>
    </source>
</evidence>
<dbReference type="GO" id="GO:0003723">
    <property type="term" value="F:RNA binding"/>
    <property type="evidence" value="ECO:0007669"/>
    <property type="project" value="UniProtKB-UniRule"/>
</dbReference>
<dbReference type="Gene3D" id="2.20.25.240">
    <property type="match status" value="1"/>
</dbReference>
<feature type="region of interest" description="Disordered" evidence="14">
    <location>
        <begin position="604"/>
        <end position="638"/>
    </location>
</feature>
<dbReference type="GO" id="GO:0008270">
    <property type="term" value="F:zinc ion binding"/>
    <property type="evidence" value="ECO:0007669"/>
    <property type="project" value="UniProtKB-KW"/>
</dbReference>
<evidence type="ECO:0000256" key="13">
    <source>
        <dbReference type="RuleBase" id="RU003616"/>
    </source>
</evidence>
<protein>
    <recommendedName>
        <fullName evidence="19">RRM domain-containing protein</fullName>
    </recommendedName>
</protein>
<keyword evidence="9" id="KW-0508">mRNA splicing</keyword>
<evidence type="ECO:0000256" key="4">
    <source>
        <dbReference type="ARBA" id="ARBA00022737"/>
    </source>
</evidence>
<dbReference type="InterPro" id="IPR002068">
    <property type="entry name" value="A-crystallin/Hsp20_dom"/>
</dbReference>
<keyword evidence="4" id="KW-0677">Repeat</keyword>
<dbReference type="Proteomes" id="UP000605970">
    <property type="component" value="Unassembled WGS sequence"/>
</dbReference>
<feature type="region of interest" description="Disordered" evidence="14">
    <location>
        <begin position="914"/>
        <end position="942"/>
    </location>
</feature>
<dbReference type="InterPro" id="IPR041105">
    <property type="entry name" value="TDP-43_N"/>
</dbReference>
<feature type="domain" description="RRM" evidence="16">
    <location>
        <begin position="688"/>
        <end position="767"/>
    </location>
</feature>
<evidence type="ECO:0000256" key="3">
    <source>
        <dbReference type="ARBA" id="ARBA00022723"/>
    </source>
</evidence>
<reference evidence="17" key="1">
    <citation type="journal article" date="2020" name="Ecol. Evol.">
        <title>Genome structure and content of the rice root-knot nematode (Meloidogyne graminicola).</title>
        <authorList>
            <person name="Phan N.T."/>
            <person name="Danchin E.G.J."/>
            <person name="Klopp C."/>
            <person name="Perfus-Barbeoch L."/>
            <person name="Kozlowski D.K."/>
            <person name="Koutsovoulos G.D."/>
            <person name="Lopez-Roques C."/>
            <person name="Bouchez O."/>
            <person name="Zahm M."/>
            <person name="Besnard G."/>
            <person name="Bellafiore S."/>
        </authorList>
    </citation>
    <scope>NUCLEOTIDE SEQUENCE</scope>
    <source>
        <strain evidence="17">VN-18</strain>
    </source>
</reference>
<keyword evidence="2" id="KW-0507">mRNA processing</keyword>
<evidence type="ECO:0000256" key="9">
    <source>
        <dbReference type="ARBA" id="ARBA00023187"/>
    </source>
</evidence>
<comment type="similarity">
    <text evidence="12 13">Belongs to the small heat shock protein (HSP20) family.</text>
</comment>
<dbReference type="InterPro" id="IPR012677">
    <property type="entry name" value="Nucleotide-bd_a/b_plait_sf"/>
</dbReference>
<dbReference type="InterPro" id="IPR000504">
    <property type="entry name" value="RRM_dom"/>
</dbReference>
<keyword evidence="8" id="KW-0804">Transcription</keyword>
<feature type="compositionally biased region" description="Basic and acidic residues" evidence="14">
    <location>
        <begin position="610"/>
        <end position="626"/>
    </location>
</feature>
<dbReference type="PROSITE" id="PS01031">
    <property type="entry name" value="SHSP"/>
    <property type="match status" value="1"/>
</dbReference>
<feature type="domain" description="SHSP" evidence="15">
    <location>
        <begin position="296"/>
        <end position="402"/>
    </location>
</feature>
<dbReference type="OrthoDB" id="2020831at2759"/>
<evidence type="ECO:0000259" key="15">
    <source>
        <dbReference type="PROSITE" id="PS01031"/>
    </source>
</evidence>
<feature type="compositionally biased region" description="Low complexity" evidence="14">
    <location>
        <begin position="1033"/>
        <end position="1059"/>
    </location>
</feature>
<dbReference type="AlphaFoldDB" id="A0A8S9ZGY8"/>
<keyword evidence="11" id="KW-0694">RNA-binding</keyword>
<evidence type="ECO:0008006" key="19">
    <source>
        <dbReference type="Google" id="ProtNLM"/>
    </source>
</evidence>
<comment type="caution">
    <text evidence="17">The sequence shown here is derived from an EMBL/GenBank/DDBJ whole genome shotgun (WGS) entry which is preliminary data.</text>
</comment>
<sequence>MSMTDVQFTTTLADESNDNEFKMQPITPLQQGLQQDITTRRNRPKFLYEGALYVYHGMSSKNDAKYWRCEFFNAKNIKCRGLVFLMIFVLKEIVGGRLHTDINDVVIRQIGEHVCNHSAARVEAQRILSGIKRRAMVSNEKPLQIRTQTLQNTPMAVIAAMPSKEATKRMIKRARRGIDMNTLVTPHACPIYKQDDGEHYGNMVYTEVDGQRVECFERNMTYLKDEGMEDKWPRPGGTFGGGLQGDGTSRSSNPHNSMDGYQSSPNNRQFAKGIGGSRQRKKVKEEFMSPPPQPIAILDRTLPHVFINRKTNEFSFSCNIAGYTSEELQVELVGAELVISGNHKQHTIHQSFHATFSRRILLPEGVHKESIQCSVDDKGCLNVIGQLMHVGGKVNVVEQDNGKLKTLGQEIQERMDLQQRQQQQQTSTSSVAGEIDVNIISFIDQMIEDSSTKSEKMAQPEYIVVAKSLDEDAERIEVPTDVDGSLVIQTLARAFPGAHGLKYKNPATGAFRALFVDSSGAKFFPPADGWENKVFIVVFEQKDQLPEKVQIKKGLFIGFICISKNFELLFLGSKLFNYFESLCCLCIFVVCILGDQNAKRRKLMVESDDGDSHDSDSDRPPGEKLRNNSSGGEGVKRQIGVSKQKRMMGSVGGNVSSGGEGGANFDNVVNEYVNEMCEEEQVFPNRMVDLLVLGLPFELTDAELKTHFETFGKVVHCEIKAQKGSNTNRGFGFVQMNDLESQRKVLQQKKHYIGGRECTVKVPFTKNALSSKVFVGRIKEGTTTVELREFFSEEAHKIEPDSTITDVYIPRPFRSFAFVSFSSPIVAKELIKVGQFTMGETQIYVSSAHSTRPHTDNNNIQSYQPPFKSNVQSFFTDWYPRGDTTSSSNIQSQQTPVTLSLYPNHPSMFNAQGYQQHQAPPNHQPPPTVFMGGQTNAPPPPPTGVIAPGSQMLNQLETLNLNNIAIRPEVANALQALISAAQTSAISQHPQYPGHLHHTQQQKLSSSSSLSPPPGNNLQSNSTRYIPPRERPTANARRNNNTGNDTSGNSTTNSASGWR</sequence>
<dbReference type="GO" id="GO:0010468">
    <property type="term" value="P:regulation of gene expression"/>
    <property type="evidence" value="ECO:0007669"/>
    <property type="project" value="TreeGrafter"/>
</dbReference>
<evidence type="ECO:0000256" key="1">
    <source>
        <dbReference type="ARBA" id="ARBA00004123"/>
    </source>
</evidence>
<dbReference type="SUPFAM" id="SSF49764">
    <property type="entry name" value="HSP20-like chaperones"/>
    <property type="match status" value="1"/>
</dbReference>
<dbReference type="PANTHER" id="PTHR48033">
    <property type="entry name" value="RNA-BINDING (RRM/RBD/RNP MOTIFS) FAMILY PROTEIN"/>
    <property type="match status" value="1"/>
</dbReference>
<keyword evidence="5" id="KW-0863">Zinc-finger</keyword>
<name>A0A8S9ZGY8_9BILA</name>
<dbReference type="GO" id="GO:0008380">
    <property type="term" value="P:RNA splicing"/>
    <property type="evidence" value="ECO:0007669"/>
    <property type="project" value="UniProtKB-KW"/>
</dbReference>
<organism evidence="17 18">
    <name type="scientific">Meloidogyne graminicola</name>
    <dbReference type="NCBI Taxonomy" id="189291"/>
    <lineage>
        <taxon>Eukaryota</taxon>
        <taxon>Metazoa</taxon>
        <taxon>Ecdysozoa</taxon>
        <taxon>Nematoda</taxon>
        <taxon>Chromadorea</taxon>
        <taxon>Rhabditida</taxon>
        <taxon>Tylenchina</taxon>
        <taxon>Tylenchomorpha</taxon>
        <taxon>Tylenchoidea</taxon>
        <taxon>Meloidogynidae</taxon>
        <taxon>Meloidogyninae</taxon>
        <taxon>Meloidogyne</taxon>
    </lineage>
</organism>
<dbReference type="CDD" id="cd06526">
    <property type="entry name" value="metazoan_ACD"/>
    <property type="match status" value="1"/>
</dbReference>
<dbReference type="CDD" id="cd19609">
    <property type="entry name" value="NTD_TDP-43"/>
    <property type="match status" value="1"/>
</dbReference>
<evidence type="ECO:0000256" key="14">
    <source>
        <dbReference type="SAM" id="MobiDB-lite"/>
    </source>
</evidence>
<evidence type="ECO:0000313" key="18">
    <source>
        <dbReference type="Proteomes" id="UP000605970"/>
    </source>
</evidence>
<gene>
    <name evidence="17" type="ORF">Mgra_00008033</name>
</gene>
<feature type="region of interest" description="Disordered" evidence="14">
    <location>
        <begin position="989"/>
        <end position="1059"/>
    </location>
</feature>
<evidence type="ECO:0000259" key="16">
    <source>
        <dbReference type="PROSITE" id="PS50102"/>
    </source>
</evidence>
<evidence type="ECO:0000256" key="10">
    <source>
        <dbReference type="ARBA" id="ARBA00023242"/>
    </source>
</evidence>
<dbReference type="InterPro" id="IPR035979">
    <property type="entry name" value="RBD_domain_sf"/>
</dbReference>
<feature type="compositionally biased region" description="Polar residues" evidence="14">
    <location>
        <begin position="248"/>
        <end position="269"/>
    </location>
</feature>
<dbReference type="SUPFAM" id="SSF54928">
    <property type="entry name" value="RNA-binding domain, RBD"/>
    <property type="match status" value="2"/>
</dbReference>
<accession>A0A8S9ZGY8</accession>
<dbReference type="Gene3D" id="3.30.70.330">
    <property type="match status" value="2"/>
</dbReference>
<dbReference type="InterPro" id="IPR007588">
    <property type="entry name" value="Znf_FLYWCH"/>
</dbReference>
<evidence type="ECO:0000256" key="6">
    <source>
        <dbReference type="ARBA" id="ARBA00022833"/>
    </source>
</evidence>
<keyword evidence="18" id="KW-1185">Reference proteome</keyword>
<evidence type="ECO:0000256" key="7">
    <source>
        <dbReference type="ARBA" id="ARBA00023015"/>
    </source>
</evidence>
<dbReference type="GO" id="GO:0006397">
    <property type="term" value="P:mRNA processing"/>
    <property type="evidence" value="ECO:0007669"/>
    <property type="project" value="UniProtKB-KW"/>
</dbReference>
<feature type="compositionally biased region" description="Low complexity" evidence="14">
    <location>
        <begin position="1001"/>
        <end position="1022"/>
    </location>
</feature>
<dbReference type="Pfam" id="PF18694">
    <property type="entry name" value="TDP-43_N"/>
    <property type="match status" value="1"/>
</dbReference>
<dbReference type="GO" id="GO:0005654">
    <property type="term" value="C:nucleoplasm"/>
    <property type="evidence" value="ECO:0007669"/>
    <property type="project" value="TreeGrafter"/>
</dbReference>
<dbReference type="Pfam" id="PF00011">
    <property type="entry name" value="HSP20"/>
    <property type="match status" value="1"/>
</dbReference>
<proteinExistence type="inferred from homology"/>
<evidence type="ECO:0000256" key="5">
    <source>
        <dbReference type="ARBA" id="ARBA00022771"/>
    </source>
</evidence>
<keyword evidence="6" id="KW-0862">Zinc</keyword>
<dbReference type="InterPro" id="IPR008978">
    <property type="entry name" value="HSP20-like_chaperone"/>
</dbReference>
<feature type="domain" description="RRM" evidence="16">
    <location>
        <begin position="771"/>
        <end position="850"/>
    </location>
</feature>
<keyword evidence="7" id="KW-0805">Transcription regulation</keyword>
<dbReference type="Gene3D" id="2.60.40.790">
    <property type="match status" value="1"/>
</dbReference>
<evidence type="ECO:0000256" key="2">
    <source>
        <dbReference type="ARBA" id="ARBA00022664"/>
    </source>
</evidence>
<dbReference type="PROSITE" id="PS50102">
    <property type="entry name" value="RRM"/>
    <property type="match status" value="2"/>
</dbReference>
<evidence type="ECO:0000256" key="12">
    <source>
        <dbReference type="PROSITE-ProRule" id="PRU00285"/>
    </source>
</evidence>
<dbReference type="Pfam" id="PF00076">
    <property type="entry name" value="RRM_1"/>
    <property type="match status" value="1"/>
</dbReference>
<dbReference type="SMART" id="SM00360">
    <property type="entry name" value="RRM"/>
    <property type="match status" value="2"/>
</dbReference>
<comment type="subcellular location">
    <subcellularLocation>
        <location evidence="1">Nucleus</location>
    </subcellularLocation>
</comment>